<name>A0A7M5XA05_9CNID</name>
<proteinExistence type="predicted"/>
<keyword evidence="1" id="KW-0732">Signal</keyword>
<dbReference type="Proteomes" id="UP000594262">
    <property type="component" value="Unplaced"/>
</dbReference>
<reference evidence="2" key="1">
    <citation type="submission" date="2021-01" db="UniProtKB">
        <authorList>
            <consortium name="EnsemblMetazoa"/>
        </authorList>
    </citation>
    <scope>IDENTIFICATION</scope>
</reference>
<keyword evidence="3" id="KW-1185">Reference proteome</keyword>
<sequence length="280" mass="32118">MKILLLSALVILVLHGAASVKDFCGGRSDSECCQGMPDGEYCTNDLSGFHTCKGGKHTVHSCRRKKQCQCQFNKKCLVPKNQICTKLEQPALIMRNFIMSAFAIETIVDADGNVKTQNLHGYAVRNAELGMFKRERWTGDSNRRDSYRFEVFNFQENGKYMRYFGNFDVCKKAVVDDLPILGDNYLKFYQKVDMVQLPCGTIEETWKLQDGRIKYGDELSKLIQVVQRVKDEEGNEVLIPTVLTIDNEFKDGSSNKQMWRSHWVDLIKVPKSFFDLPKHC</sequence>
<feature type="chain" id="PRO_5029818574" evidence="1">
    <location>
        <begin position="20"/>
        <end position="280"/>
    </location>
</feature>
<dbReference type="AlphaFoldDB" id="A0A7M5XA05"/>
<feature type="signal peptide" evidence="1">
    <location>
        <begin position="1"/>
        <end position="19"/>
    </location>
</feature>
<evidence type="ECO:0000313" key="3">
    <source>
        <dbReference type="Proteomes" id="UP000594262"/>
    </source>
</evidence>
<organism evidence="2 3">
    <name type="scientific">Clytia hemisphaerica</name>
    <dbReference type="NCBI Taxonomy" id="252671"/>
    <lineage>
        <taxon>Eukaryota</taxon>
        <taxon>Metazoa</taxon>
        <taxon>Cnidaria</taxon>
        <taxon>Hydrozoa</taxon>
        <taxon>Hydroidolina</taxon>
        <taxon>Leptothecata</taxon>
        <taxon>Obeliida</taxon>
        <taxon>Clytiidae</taxon>
        <taxon>Clytia</taxon>
    </lineage>
</organism>
<accession>A0A7M5XA05</accession>
<protein>
    <submittedName>
        <fullName evidence="2">Uncharacterized protein</fullName>
    </submittedName>
</protein>
<evidence type="ECO:0000313" key="2">
    <source>
        <dbReference type="EnsemblMetazoa" id="CLYHEMP019902.1"/>
    </source>
</evidence>
<evidence type="ECO:0000256" key="1">
    <source>
        <dbReference type="SAM" id="SignalP"/>
    </source>
</evidence>
<dbReference type="EnsemblMetazoa" id="CLYHEMT019902.1">
    <property type="protein sequence ID" value="CLYHEMP019902.1"/>
    <property type="gene ID" value="CLYHEMG019902"/>
</dbReference>